<dbReference type="SMART" id="SM00710">
    <property type="entry name" value="PbH1"/>
    <property type="match status" value="5"/>
</dbReference>
<gene>
    <name evidence="2" type="ORF">E7272_04285</name>
</gene>
<evidence type="ECO:0000313" key="2">
    <source>
        <dbReference type="EMBL" id="MBE5919043.1"/>
    </source>
</evidence>
<evidence type="ECO:0000259" key="1">
    <source>
        <dbReference type="Pfam" id="PF13229"/>
    </source>
</evidence>
<dbReference type="InterPro" id="IPR012334">
    <property type="entry name" value="Pectin_lyas_fold"/>
</dbReference>
<dbReference type="SUPFAM" id="SSF51126">
    <property type="entry name" value="Pectin lyase-like"/>
    <property type="match status" value="1"/>
</dbReference>
<dbReference type="Gene3D" id="2.160.20.10">
    <property type="entry name" value="Single-stranded right-handed beta-helix, Pectin lyase-like"/>
    <property type="match status" value="1"/>
</dbReference>
<dbReference type="AlphaFoldDB" id="A0A927UBE3"/>
<reference evidence="2" key="1">
    <citation type="submission" date="2019-04" db="EMBL/GenBank/DDBJ databases">
        <title>Evolution of Biomass-Degrading Anaerobic Consortia Revealed by Metagenomics.</title>
        <authorList>
            <person name="Peng X."/>
        </authorList>
    </citation>
    <scope>NUCLEOTIDE SEQUENCE</scope>
    <source>
        <strain evidence="2">SIG311</strain>
    </source>
</reference>
<evidence type="ECO:0000313" key="3">
    <source>
        <dbReference type="Proteomes" id="UP000766246"/>
    </source>
</evidence>
<proteinExistence type="predicted"/>
<organism evidence="2 3">
    <name type="scientific">Pseudobutyrivibrio ruminis</name>
    <dbReference type="NCBI Taxonomy" id="46206"/>
    <lineage>
        <taxon>Bacteria</taxon>
        <taxon>Bacillati</taxon>
        <taxon>Bacillota</taxon>
        <taxon>Clostridia</taxon>
        <taxon>Lachnospirales</taxon>
        <taxon>Lachnospiraceae</taxon>
        <taxon>Pseudobutyrivibrio</taxon>
    </lineage>
</organism>
<dbReference type="InterPro" id="IPR006626">
    <property type="entry name" value="PbH1"/>
</dbReference>
<accession>A0A927UBE3</accession>
<feature type="domain" description="Right handed beta helix" evidence="1">
    <location>
        <begin position="214"/>
        <end position="388"/>
    </location>
</feature>
<dbReference type="EMBL" id="SVER01000008">
    <property type="protein sequence ID" value="MBE5919043.1"/>
    <property type="molecule type" value="Genomic_DNA"/>
</dbReference>
<name>A0A927UBE3_9FIRM</name>
<dbReference type="InterPro" id="IPR039448">
    <property type="entry name" value="Beta_helix"/>
</dbReference>
<dbReference type="InterPro" id="IPR011050">
    <property type="entry name" value="Pectin_lyase_fold/virulence"/>
</dbReference>
<protein>
    <submittedName>
        <fullName evidence="2">Right-handed parallel beta-helix repeat-containing protein</fullName>
    </submittedName>
</protein>
<comment type="caution">
    <text evidence="2">The sequence shown here is derived from an EMBL/GenBank/DDBJ whole genome shotgun (WGS) entry which is preliminary data.</text>
</comment>
<dbReference type="Proteomes" id="UP000766246">
    <property type="component" value="Unassembled WGS sequence"/>
</dbReference>
<sequence length="489" mass="55289">MRKKIIFIPFIIVILVISSFTYDKFLNHNNSIYGKELTTESLISYSQLDNQSISHINKYLDKGNKTTEYNNKIKEIANSVLPEKTIYFSTSGKDSNNGLSANSPKKNPVPFIESGNYTVLLKAGDTFYMDKSIQVGSNIRISTYGDKQKAHISFLQQSSNSFQIFDSSKNIYCLKLNGNTKDTGWIAIDGTQYWKKMLTNSLNNDGEYWVDSASGILYLKSSSDIIGKKFKYSQTSNGFFLNNGSKCSIENLEIYGCGYHGISIVSYSNLLVNNCFVHDIGGAIHTSTGVKYGNGIQVWATDSHDIIIANNTVSNCFDAGLTVQIDDSQKKDAYQIYFINNYVDRCNYGFECFQSGLNCSIHDIVVSNNIFFDIKDITDGYRLTKYSNDCTSYLCLWYCDNNQDNILIKNNIGYKTERYAINYAYDSAAHPYVFNNNLLQATDTKAAIKNPQNHTGDSSQIDYSLINMDEYRIINDYFTTNYTSDTVLK</sequence>
<dbReference type="Pfam" id="PF13229">
    <property type="entry name" value="Beta_helix"/>
    <property type="match status" value="1"/>
</dbReference>